<protein>
    <submittedName>
        <fullName evidence="3">Alpha/beta hydrolase family protein</fullName>
        <ecNumber evidence="3">3.4.-.-</ecNumber>
    </submittedName>
</protein>
<dbReference type="PANTHER" id="PTHR22946">
    <property type="entry name" value="DIENELACTONE HYDROLASE DOMAIN-CONTAINING PROTEIN-RELATED"/>
    <property type="match status" value="1"/>
</dbReference>
<dbReference type="InterPro" id="IPR001375">
    <property type="entry name" value="Peptidase_S9_cat"/>
</dbReference>
<name>A0ABW4WTU3_9BACT</name>
<dbReference type="InterPro" id="IPR029058">
    <property type="entry name" value="AB_hydrolase_fold"/>
</dbReference>
<dbReference type="Proteomes" id="UP001597369">
    <property type="component" value="Unassembled WGS sequence"/>
</dbReference>
<dbReference type="Pfam" id="PF00326">
    <property type="entry name" value="Peptidase_S9"/>
    <property type="match status" value="1"/>
</dbReference>
<evidence type="ECO:0000313" key="4">
    <source>
        <dbReference type="Proteomes" id="UP001597369"/>
    </source>
</evidence>
<proteinExistence type="predicted"/>
<dbReference type="PROSITE" id="PS51257">
    <property type="entry name" value="PROKAR_LIPOPROTEIN"/>
    <property type="match status" value="1"/>
</dbReference>
<dbReference type="RefSeq" id="WP_229961445.1">
    <property type="nucleotide sequence ID" value="NZ_JAJJWI010000012.1"/>
</dbReference>
<accession>A0ABW4WTU3</accession>
<feature type="domain" description="Peptidase S9 prolyl oligopeptidase catalytic" evidence="2">
    <location>
        <begin position="152"/>
        <end position="291"/>
    </location>
</feature>
<dbReference type="PANTHER" id="PTHR22946:SF9">
    <property type="entry name" value="POLYKETIDE TRANSFERASE AF380"/>
    <property type="match status" value="1"/>
</dbReference>
<dbReference type="EMBL" id="JBHUHV010000017">
    <property type="protein sequence ID" value="MFD2066182.1"/>
    <property type="molecule type" value="Genomic_DNA"/>
</dbReference>
<comment type="caution">
    <text evidence="3">The sequence shown here is derived from an EMBL/GenBank/DDBJ whole genome shotgun (WGS) entry which is preliminary data.</text>
</comment>
<dbReference type="GO" id="GO:0016787">
    <property type="term" value="F:hydrolase activity"/>
    <property type="evidence" value="ECO:0007669"/>
    <property type="project" value="UniProtKB-KW"/>
</dbReference>
<evidence type="ECO:0000256" key="1">
    <source>
        <dbReference type="ARBA" id="ARBA00022801"/>
    </source>
</evidence>
<organism evidence="3 4">
    <name type="scientific">Pontibacter silvestris</name>
    <dbReference type="NCBI Taxonomy" id="2305183"/>
    <lineage>
        <taxon>Bacteria</taxon>
        <taxon>Pseudomonadati</taxon>
        <taxon>Bacteroidota</taxon>
        <taxon>Cytophagia</taxon>
        <taxon>Cytophagales</taxon>
        <taxon>Hymenobacteraceae</taxon>
        <taxon>Pontibacter</taxon>
    </lineage>
</organism>
<dbReference type="Gene3D" id="3.40.50.1820">
    <property type="entry name" value="alpha/beta hydrolase"/>
    <property type="match status" value="1"/>
</dbReference>
<keyword evidence="1 3" id="KW-0378">Hydrolase</keyword>
<keyword evidence="4" id="KW-1185">Reference proteome</keyword>
<evidence type="ECO:0000313" key="3">
    <source>
        <dbReference type="EMBL" id="MFD2066182.1"/>
    </source>
</evidence>
<dbReference type="SUPFAM" id="SSF53474">
    <property type="entry name" value="alpha/beta-Hydrolases"/>
    <property type="match status" value="1"/>
</dbReference>
<evidence type="ECO:0000259" key="2">
    <source>
        <dbReference type="Pfam" id="PF00326"/>
    </source>
</evidence>
<dbReference type="InterPro" id="IPR050261">
    <property type="entry name" value="FrsA_esterase"/>
</dbReference>
<gene>
    <name evidence="3" type="ORF">ACFSKU_04755</name>
</gene>
<dbReference type="EC" id="3.4.-.-" evidence="3"/>
<sequence length="364" mass="41469">MKRTKSFLSSNIRLLFFINILITASLCSCDSYQKNREKNRPIPPIERMQEYTTSKQYPATFAAESIEEWRKQLPEVQNIAIKSTADGQLDSALYYVSESDRKKPLLVVLHSWSSEYLQEVSLPFALWAEKYDWAFIQPNYRGVFERPEAMASDVAIQDIVDAVHYAMEHDNIDSSRVYLVGSSGGAMAALVAASRHPELWAGVMAWVPVFDLVDWYQFNLYYPHRHYNDQICAALGGEPFPGTEIAEEAKKRSPSTQIHQAKNVPIFLAHGINDLLVPPSHSIRAFNILAAPADTISQEQMEYIVSEQVLPPELEGTDNDKYFSNADPPVMFERESNNVKLILYKGVHDMAYNPSLLWLNDQKR</sequence>
<reference evidence="4" key="1">
    <citation type="journal article" date="2019" name="Int. J. Syst. Evol. Microbiol.">
        <title>The Global Catalogue of Microorganisms (GCM) 10K type strain sequencing project: providing services to taxonomists for standard genome sequencing and annotation.</title>
        <authorList>
            <consortium name="The Broad Institute Genomics Platform"/>
            <consortium name="The Broad Institute Genome Sequencing Center for Infectious Disease"/>
            <person name="Wu L."/>
            <person name="Ma J."/>
        </authorList>
    </citation>
    <scope>NUCLEOTIDE SEQUENCE [LARGE SCALE GENOMIC DNA]</scope>
    <source>
        <strain evidence="4">JCM 16545</strain>
    </source>
</reference>